<keyword evidence="12" id="KW-0508">mRNA splicing</keyword>
<dbReference type="SUPFAM" id="SSF47370">
    <property type="entry name" value="Bromodomain"/>
    <property type="match status" value="1"/>
</dbReference>
<keyword evidence="19" id="KW-1185">Reference proteome</keyword>
<dbReference type="InterPro" id="IPR003593">
    <property type="entry name" value="AAA+_ATPase"/>
</dbReference>
<feature type="region of interest" description="Disordered" evidence="15">
    <location>
        <begin position="1"/>
        <end position="22"/>
    </location>
</feature>
<feature type="compositionally biased region" description="Low complexity" evidence="15">
    <location>
        <begin position="1114"/>
        <end position="1128"/>
    </location>
</feature>
<evidence type="ECO:0000256" key="3">
    <source>
        <dbReference type="ARBA" id="ARBA00008995"/>
    </source>
</evidence>
<dbReference type="InterPro" id="IPR003960">
    <property type="entry name" value="ATPase_AAA_CS"/>
</dbReference>
<keyword evidence="13" id="KW-0539">Nucleus</keyword>
<dbReference type="InterPro" id="IPR041569">
    <property type="entry name" value="AAA_lid_3"/>
</dbReference>
<gene>
    <name evidence="18" type="primary">Necator_chrIV.g17034</name>
    <name evidence="18" type="ORF">RB195_003736</name>
</gene>
<comment type="similarity">
    <text evidence="3">Belongs to the SF3A2 family.</text>
</comment>
<evidence type="ECO:0000313" key="19">
    <source>
        <dbReference type="Proteomes" id="UP001303046"/>
    </source>
</evidence>
<evidence type="ECO:0000256" key="13">
    <source>
        <dbReference type="ARBA" id="ARBA00023242"/>
    </source>
</evidence>
<keyword evidence="11 14" id="KW-0103">Bromodomain</keyword>
<dbReference type="PROSITE" id="PS00674">
    <property type="entry name" value="AAA"/>
    <property type="match status" value="1"/>
</dbReference>
<keyword evidence="8" id="KW-0863">Zinc-finger</keyword>
<evidence type="ECO:0000256" key="9">
    <source>
        <dbReference type="ARBA" id="ARBA00022833"/>
    </source>
</evidence>
<proteinExistence type="inferred from homology"/>
<dbReference type="PANTHER" id="PTHR23069">
    <property type="entry name" value="AAA DOMAIN-CONTAINING"/>
    <property type="match status" value="1"/>
</dbReference>
<feature type="compositionally biased region" description="Low complexity" evidence="15">
    <location>
        <begin position="279"/>
        <end position="288"/>
    </location>
</feature>
<feature type="compositionally biased region" description="Basic and acidic residues" evidence="15">
    <location>
        <begin position="185"/>
        <end position="199"/>
    </location>
</feature>
<dbReference type="Gene3D" id="1.20.920.10">
    <property type="entry name" value="Bromodomain-like"/>
    <property type="match status" value="1"/>
</dbReference>
<evidence type="ECO:0000256" key="6">
    <source>
        <dbReference type="ARBA" id="ARBA00022728"/>
    </source>
</evidence>
<dbReference type="InterPro" id="IPR027417">
    <property type="entry name" value="P-loop_NTPase"/>
</dbReference>
<feature type="region of interest" description="Disordered" evidence="15">
    <location>
        <begin position="1114"/>
        <end position="1136"/>
    </location>
</feature>
<organism evidence="18 19">
    <name type="scientific">Necator americanus</name>
    <name type="common">Human hookworm</name>
    <dbReference type="NCBI Taxonomy" id="51031"/>
    <lineage>
        <taxon>Eukaryota</taxon>
        <taxon>Metazoa</taxon>
        <taxon>Ecdysozoa</taxon>
        <taxon>Nematoda</taxon>
        <taxon>Chromadorea</taxon>
        <taxon>Rhabditida</taxon>
        <taxon>Rhabditina</taxon>
        <taxon>Rhabditomorpha</taxon>
        <taxon>Strongyloidea</taxon>
        <taxon>Ancylostomatidae</taxon>
        <taxon>Bunostominae</taxon>
        <taxon>Necator</taxon>
    </lineage>
</organism>
<dbReference type="SUPFAM" id="SSF52540">
    <property type="entry name" value="P-loop containing nucleoside triphosphate hydrolases"/>
    <property type="match status" value="2"/>
</dbReference>
<dbReference type="SMART" id="SM00451">
    <property type="entry name" value="ZnF_U1"/>
    <property type="match status" value="1"/>
</dbReference>
<dbReference type="SUPFAM" id="SSF57667">
    <property type="entry name" value="beta-beta-alpha zinc fingers"/>
    <property type="match status" value="1"/>
</dbReference>
<evidence type="ECO:0000256" key="2">
    <source>
        <dbReference type="ARBA" id="ARBA00006914"/>
    </source>
</evidence>
<evidence type="ECO:0000256" key="14">
    <source>
        <dbReference type="PROSITE-ProRule" id="PRU00035"/>
    </source>
</evidence>
<evidence type="ECO:0000256" key="15">
    <source>
        <dbReference type="SAM" id="MobiDB-lite"/>
    </source>
</evidence>
<dbReference type="InterPro" id="IPR003959">
    <property type="entry name" value="ATPase_AAA_core"/>
</dbReference>
<dbReference type="Pfam" id="PF00004">
    <property type="entry name" value="AAA"/>
    <property type="match status" value="1"/>
</dbReference>
<keyword evidence="6" id="KW-0747">Spliceosome</keyword>
<evidence type="ECO:0000256" key="7">
    <source>
        <dbReference type="ARBA" id="ARBA00022741"/>
    </source>
</evidence>
<comment type="caution">
    <text evidence="18">The sequence shown here is derived from an EMBL/GenBank/DDBJ whole genome shotgun (WGS) entry which is preliminary data.</text>
</comment>
<evidence type="ECO:0000256" key="11">
    <source>
        <dbReference type="ARBA" id="ARBA00023117"/>
    </source>
</evidence>
<dbReference type="InterPro" id="IPR003604">
    <property type="entry name" value="Matrin/U1-like-C_Znf_C2H2"/>
</dbReference>
<dbReference type="Pfam" id="PF17862">
    <property type="entry name" value="AAA_lid_3"/>
    <property type="match status" value="1"/>
</dbReference>
<dbReference type="PROSITE" id="PS50171">
    <property type="entry name" value="ZF_MATRIN"/>
    <property type="match status" value="1"/>
</dbReference>
<evidence type="ECO:0000256" key="4">
    <source>
        <dbReference type="ARBA" id="ARBA00022664"/>
    </source>
</evidence>
<feature type="compositionally biased region" description="Basic residues" evidence="15">
    <location>
        <begin position="265"/>
        <end position="275"/>
    </location>
</feature>
<dbReference type="SMART" id="SM00382">
    <property type="entry name" value="AAA"/>
    <property type="match status" value="1"/>
</dbReference>
<accession>A0ABR1DPY3</accession>
<dbReference type="Gene3D" id="2.60.40.2690">
    <property type="match status" value="1"/>
</dbReference>
<feature type="domain" description="Bromo" evidence="16">
    <location>
        <begin position="900"/>
        <end position="970"/>
    </location>
</feature>
<keyword evidence="7" id="KW-0547">Nucleotide-binding</keyword>
<evidence type="ECO:0008006" key="20">
    <source>
        <dbReference type="Google" id="ProtNLM"/>
    </source>
</evidence>
<dbReference type="InterPro" id="IPR018359">
    <property type="entry name" value="Bromodomain_CS"/>
</dbReference>
<keyword evidence="9" id="KW-0862">Zinc</keyword>
<keyword evidence="4" id="KW-0507">mRNA processing</keyword>
<feature type="compositionally biased region" description="Basic and acidic residues" evidence="15">
    <location>
        <begin position="124"/>
        <end position="140"/>
    </location>
</feature>
<dbReference type="Pfam" id="PF12874">
    <property type="entry name" value="zf-met"/>
    <property type="match status" value="1"/>
</dbReference>
<dbReference type="PANTHER" id="PTHR23069:SF0">
    <property type="entry name" value="TAT-BINDING HOMOLOG 7"/>
    <property type="match status" value="1"/>
</dbReference>
<keyword evidence="5" id="KW-0479">Metal-binding</keyword>
<dbReference type="PRINTS" id="PR00503">
    <property type="entry name" value="BROMODOMAIN"/>
</dbReference>
<feature type="compositionally biased region" description="Acidic residues" evidence="15">
    <location>
        <begin position="200"/>
        <end position="218"/>
    </location>
</feature>
<comment type="subcellular location">
    <subcellularLocation>
        <location evidence="1">Nucleus</location>
    </subcellularLocation>
</comment>
<dbReference type="PROSITE" id="PS50014">
    <property type="entry name" value="BROMODOMAIN_2"/>
    <property type="match status" value="1"/>
</dbReference>
<evidence type="ECO:0000256" key="8">
    <source>
        <dbReference type="ARBA" id="ARBA00022771"/>
    </source>
</evidence>
<feature type="compositionally biased region" description="Basic and acidic residues" evidence="15">
    <location>
        <begin position="12"/>
        <end position="22"/>
    </location>
</feature>
<comment type="similarity">
    <text evidence="2">Belongs to the AAA ATPase family.</text>
</comment>
<dbReference type="InterPro" id="IPR036236">
    <property type="entry name" value="Znf_C2H2_sf"/>
</dbReference>
<evidence type="ECO:0000259" key="17">
    <source>
        <dbReference type="PROSITE" id="PS50171"/>
    </source>
</evidence>
<dbReference type="InterPro" id="IPR045199">
    <property type="entry name" value="ATAD2-like"/>
</dbReference>
<dbReference type="Pfam" id="PF16835">
    <property type="entry name" value="SF3A2"/>
    <property type="match status" value="1"/>
</dbReference>
<feature type="domain" description="Matrin-type" evidence="17">
    <location>
        <begin position="1273"/>
        <end position="1303"/>
    </location>
</feature>
<evidence type="ECO:0000313" key="18">
    <source>
        <dbReference type="EMBL" id="KAK6752492.1"/>
    </source>
</evidence>
<dbReference type="InterPro" id="IPR036427">
    <property type="entry name" value="Bromodomain-like_sf"/>
</dbReference>
<evidence type="ECO:0000256" key="1">
    <source>
        <dbReference type="ARBA" id="ARBA00004123"/>
    </source>
</evidence>
<dbReference type="Proteomes" id="UP001303046">
    <property type="component" value="Unassembled WGS sequence"/>
</dbReference>
<evidence type="ECO:0000256" key="10">
    <source>
        <dbReference type="ARBA" id="ARBA00022840"/>
    </source>
</evidence>
<sequence>MVKRGSGLSPQKDVRRSSRERSMVYRSLAENDLAEHHLRGSFMKSIIRTATEQLHKELISAPVAGYTRSGRRITGSIHYEESDSSDDEYEKRRRRRRYVKERYNDENVDIRSPSPKRCSLKKRTAIEDGGGREKEQKQEDSEQNDDTNSNMYDTIKRERKAAGPSQPNSPRMTNGTESARSLRQANRERLSNGIAKDEPSVEVDESQTSEETEEDDEKTPEPRQYSLRKFRQPVERFASTTTPKERLREDRERRSRGRSTDRRDRKAKRAAKRRRELGSDSSSTSSSDSSDDLIRTRNDDLRFERRKERSLAKARNRYLPINLSDKDLSTSQAVIRERLRQAGGSCTDIDPMGIDTGIGFEQVGGLGSHIQSLKEVVLFPMLYPEVFKQFNIMPPKGVVFYGPPGTGKTLMARALANECSKSGKKVAFFMRKGADCLSKWVGEAERQLRVLFDQAYAMRPSIIFFDEIDGLAPVRSSKQDQIHSSIVSTLLALMDGLDNRGEVVVIGATNRLDTLDPALRRPGRFDRELKFSLPDASARMQILKIHTSKWGGSQPDEETLKWLADGTSGYCGADLQYLCTEAVLVALRSRFPHIYMSKERLKLDPSDLVIDKNCFTTAMRRITPASRRDLSIPSRQLDERTSILLLSTVTSILNIRIPTGYRSSQSVLNTASTELEKVVRALEQPPCVPAVRLMLCGSEENPDLGQTSYVLPAVLGKLDHLPVFSIAVAKLFADGRPEETLAQTVQAALRAAASGPCILLLPSIDQWYEVVPPSVAHMLATALDSLHGFTSILFLASCDCTYDSCCNEVKDLFGPSQCLSLKPPKEHHRRRYFEHILASARVPPKIFDPSLYQEPEKAGEDVATTSRKLNDKEARELVKIYESQLRRFRIWARDKLSALRRDRRFTIFVKPVDSEDVEDYYDVIKHPMCISEMEEKIDRQEYLHPDHLLDDIRLIRDNAIEYNPTSTDEGRIIRHNAHALWETVVDLFDVDLDVDFVESLENNAKMLADAGVKPTNEKLLELPPGFKRTVPWSVSAGYMTQLPKEQDKATKGDKEDVFLKRKVVKALPATASNNINRVKFRTHRRNRGGYAFPNSAKKKKTAAIVKSLKRSLASSVDGSSGSQTSQAGSEEELMENGDGMEVEIEKHGTSHVPAKKKLILCESKITDLVNKCVERSNGWSVSELERLAAVIAHDIEEFRDKWDRSSLPSKLTATVDSWQMDFQNRAGGKTGGGGVASAADAGVDRRERLRQLALETIDLQKDPYFMRNHLGTYECKLCLTLHNNEGSYLAHTQGKKHQSNLARRAAKEAQEQPFLPAPAQPKVELRKFVKIGRPGYKVTRERDPATGQQALLFQIDYPEIAEGVQPRHRFMSAYEQKIQPPDKRWQYLLFAAEPYETIGFKIPSREVDKSEKFWTMWNKHTKQFFLQVAFRVDSRVNENEVPPAPPPVMNAPMPPPPMFVHY</sequence>
<dbReference type="SMART" id="SM01050">
    <property type="entry name" value="CactinC_cactus"/>
    <property type="match status" value="1"/>
</dbReference>
<protein>
    <recommendedName>
        <fullName evidence="20">ATPase, AAA family</fullName>
    </recommendedName>
</protein>
<dbReference type="PROSITE" id="PS00633">
    <property type="entry name" value="BROMODOMAIN_1"/>
    <property type="match status" value="1"/>
</dbReference>
<dbReference type="InterPro" id="IPR000690">
    <property type="entry name" value="Matrin/U1-C_Znf_C2H2"/>
</dbReference>
<dbReference type="Pfam" id="PF00439">
    <property type="entry name" value="Bromodomain"/>
    <property type="match status" value="1"/>
</dbReference>
<evidence type="ECO:0000256" key="12">
    <source>
        <dbReference type="ARBA" id="ARBA00023187"/>
    </source>
</evidence>
<evidence type="ECO:0000259" key="16">
    <source>
        <dbReference type="PROSITE" id="PS50014"/>
    </source>
</evidence>
<name>A0ABR1DPY3_NECAM</name>
<feature type="compositionally biased region" description="Polar residues" evidence="15">
    <location>
        <begin position="165"/>
        <end position="184"/>
    </location>
</feature>
<feature type="compositionally biased region" description="Basic and acidic residues" evidence="15">
    <location>
        <begin position="243"/>
        <end position="264"/>
    </location>
</feature>
<evidence type="ECO:0000256" key="5">
    <source>
        <dbReference type="ARBA" id="ARBA00022723"/>
    </source>
</evidence>
<dbReference type="SMART" id="SM00297">
    <property type="entry name" value="BROMO"/>
    <property type="match status" value="1"/>
</dbReference>
<keyword evidence="10" id="KW-0067">ATP-binding</keyword>
<dbReference type="InterPro" id="IPR031781">
    <property type="entry name" value="SF3A2_dom"/>
</dbReference>
<reference evidence="18 19" key="1">
    <citation type="submission" date="2023-08" db="EMBL/GenBank/DDBJ databases">
        <title>A Necator americanus chromosomal reference genome.</title>
        <authorList>
            <person name="Ilik V."/>
            <person name="Petrzelkova K.J."/>
            <person name="Pardy F."/>
            <person name="Fuh T."/>
            <person name="Niatou-Singa F.S."/>
            <person name="Gouil Q."/>
            <person name="Baker L."/>
            <person name="Ritchie M.E."/>
            <person name="Jex A.R."/>
            <person name="Gazzola D."/>
            <person name="Li H."/>
            <person name="Toshio Fujiwara R."/>
            <person name="Zhan B."/>
            <person name="Aroian R.V."/>
            <person name="Pafco B."/>
            <person name="Schwarz E.M."/>
        </authorList>
    </citation>
    <scope>NUCLEOTIDE SEQUENCE [LARGE SCALE GENOMIC DNA]</scope>
    <source>
        <strain evidence="18 19">Aroian</strain>
        <tissue evidence="18">Whole animal</tissue>
    </source>
</reference>
<dbReference type="InterPro" id="IPR013087">
    <property type="entry name" value="Znf_C2H2_type"/>
</dbReference>
<feature type="region of interest" description="Disordered" evidence="15">
    <location>
        <begin position="106"/>
        <end position="293"/>
    </location>
</feature>
<dbReference type="Gene3D" id="3.40.50.300">
    <property type="entry name" value="P-loop containing nucleotide triphosphate hydrolases"/>
    <property type="match status" value="1"/>
</dbReference>
<dbReference type="EMBL" id="JAVFWL010000004">
    <property type="protein sequence ID" value="KAK6752492.1"/>
    <property type="molecule type" value="Genomic_DNA"/>
</dbReference>
<dbReference type="Gene3D" id="1.10.8.60">
    <property type="match status" value="1"/>
</dbReference>
<dbReference type="InterPro" id="IPR001487">
    <property type="entry name" value="Bromodomain"/>
</dbReference>